<evidence type="ECO:0000313" key="2">
    <source>
        <dbReference type="EMBL" id="MBP0727105.1"/>
    </source>
</evidence>
<sequence length="198" mass="22564">MTSRKWVQFFMKTLVIGAIITLIIGLAFDVNEYALFIKRGEYIKVALGLFGLLLKGLLYSVYSQMGFFAYLTIHRFGLNFFKSIRLWNIVQSVFIIFALGDLIYLRYIDVAHGKGSILSYLIPSFALLVVGVVVASYKAKATNKDAFVPALFFMTVITIVEWIPALRINQQLEMFYMVTTLLVCNSYQLLTLHKTLKS</sequence>
<feature type="transmembrane region" description="Helical" evidence="1">
    <location>
        <begin position="117"/>
        <end position="135"/>
    </location>
</feature>
<gene>
    <name evidence="2" type="ORF">J5Y03_18250</name>
</gene>
<dbReference type="AlphaFoldDB" id="A0A940NMC5"/>
<dbReference type="EMBL" id="JAGIYQ010000018">
    <property type="protein sequence ID" value="MBP0727105.1"/>
    <property type="molecule type" value="Genomic_DNA"/>
</dbReference>
<dbReference type="Proteomes" id="UP000682134">
    <property type="component" value="Unassembled WGS sequence"/>
</dbReference>
<name>A0A940NMC5_9BACI</name>
<feature type="transmembrane region" description="Helical" evidence="1">
    <location>
        <begin position="9"/>
        <end position="28"/>
    </location>
</feature>
<keyword evidence="3" id="KW-1185">Reference proteome</keyword>
<evidence type="ECO:0000313" key="3">
    <source>
        <dbReference type="Proteomes" id="UP000682134"/>
    </source>
</evidence>
<dbReference type="SMART" id="SM01251">
    <property type="entry name" value="KbaA"/>
    <property type="match status" value="1"/>
</dbReference>
<keyword evidence="1" id="KW-1133">Transmembrane helix</keyword>
<dbReference type="RefSeq" id="WP_209407439.1">
    <property type="nucleotide sequence ID" value="NZ_JAGIYQ010000018.1"/>
</dbReference>
<feature type="transmembrane region" description="Helical" evidence="1">
    <location>
        <begin position="48"/>
        <end position="73"/>
    </location>
</feature>
<evidence type="ECO:0000256" key="1">
    <source>
        <dbReference type="SAM" id="Phobius"/>
    </source>
</evidence>
<comment type="caution">
    <text evidence="2">The sequence shown here is derived from an EMBL/GenBank/DDBJ whole genome shotgun (WGS) entry which is preliminary data.</text>
</comment>
<dbReference type="GO" id="GO:0045881">
    <property type="term" value="P:positive regulation of sporulation resulting in formation of a cellular spore"/>
    <property type="evidence" value="ECO:0007669"/>
    <property type="project" value="InterPro"/>
</dbReference>
<keyword evidence="1" id="KW-0472">Membrane</keyword>
<proteinExistence type="predicted"/>
<dbReference type="Pfam" id="PF14089">
    <property type="entry name" value="KbaA"/>
    <property type="match status" value="1"/>
</dbReference>
<reference evidence="2" key="1">
    <citation type="submission" date="2021-04" db="EMBL/GenBank/DDBJ databases">
        <title>Genome seq and assembly of Bacillus sp.</title>
        <authorList>
            <person name="Chhetri G."/>
        </authorList>
    </citation>
    <scope>NUCLEOTIDE SEQUENCE</scope>
    <source>
        <strain evidence="2">RG28</strain>
    </source>
</reference>
<dbReference type="InterPro" id="IPR024164">
    <property type="entry name" value="KinB-signalling_activ"/>
</dbReference>
<organism evidence="2 3">
    <name type="scientific">Gottfriedia endophytica</name>
    <dbReference type="NCBI Taxonomy" id="2820819"/>
    <lineage>
        <taxon>Bacteria</taxon>
        <taxon>Bacillati</taxon>
        <taxon>Bacillota</taxon>
        <taxon>Bacilli</taxon>
        <taxon>Bacillales</taxon>
        <taxon>Bacillaceae</taxon>
        <taxon>Gottfriedia</taxon>
    </lineage>
</organism>
<protein>
    <submittedName>
        <fullName evidence="2">KinB-signaling pathway activation protein</fullName>
    </submittedName>
</protein>
<feature type="transmembrane region" description="Helical" evidence="1">
    <location>
        <begin position="147"/>
        <end position="168"/>
    </location>
</feature>
<accession>A0A940NMC5</accession>
<dbReference type="PIRSF" id="PIRSF029886">
    <property type="entry name" value="KBAA"/>
    <property type="match status" value="1"/>
</dbReference>
<feature type="transmembrane region" description="Helical" evidence="1">
    <location>
        <begin position="85"/>
        <end position="105"/>
    </location>
</feature>
<keyword evidence="1" id="KW-0812">Transmembrane</keyword>